<comment type="caution">
    <text evidence="2">The sequence shown here is derived from an EMBL/GenBank/DDBJ whole genome shotgun (WGS) entry which is preliminary data.</text>
</comment>
<reference evidence="2" key="1">
    <citation type="journal article" date="2014" name="Front. Microbiol.">
        <title>High frequency of phylogenetically diverse reductive dehalogenase-homologous genes in deep subseafloor sedimentary metagenomes.</title>
        <authorList>
            <person name="Kawai M."/>
            <person name="Futagami T."/>
            <person name="Toyoda A."/>
            <person name="Takaki Y."/>
            <person name="Nishi S."/>
            <person name="Hori S."/>
            <person name="Arai W."/>
            <person name="Tsubouchi T."/>
            <person name="Morono Y."/>
            <person name="Uchiyama I."/>
            <person name="Ito T."/>
            <person name="Fujiyama A."/>
            <person name="Inagaki F."/>
            <person name="Takami H."/>
        </authorList>
    </citation>
    <scope>NUCLEOTIDE SEQUENCE</scope>
    <source>
        <strain evidence="2">Expedition CK06-06</strain>
    </source>
</reference>
<protein>
    <recommendedName>
        <fullName evidence="1">VOC domain-containing protein</fullName>
    </recommendedName>
</protein>
<name>X1BF74_9ZZZZ</name>
<accession>X1BF74</accession>
<organism evidence="2">
    <name type="scientific">marine sediment metagenome</name>
    <dbReference type="NCBI Taxonomy" id="412755"/>
    <lineage>
        <taxon>unclassified sequences</taxon>
        <taxon>metagenomes</taxon>
        <taxon>ecological metagenomes</taxon>
    </lineage>
</organism>
<dbReference type="Gene3D" id="3.10.180.10">
    <property type="entry name" value="2,3-Dihydroxybiphenyl 1,2-Dioxygenase, domain 1"/>
    <property type="match status" value="1"/>
</dbReference>
<gene>
    <name evidence="2" type="ORF">S01H4_33470</name>
</gene>
<dbReference type="PROSITE" id="PS51819">
    <property type="entry name" value="VOC"/>
    <property type="match status" value="1"/>
</dbReference>
<dbReference type="AlphaFoldDB" id="X1BF74"/>
<evidence type="ECO:0000259" key="1">
    <source>
        <dbReference type="PROSITE" id="PS51819"/>
    </source>
</evidence>
<dbReference type="SUPFAM" id="SSF54593">
    <property type="entry name" value="Glyoxalase/Bleomycin resistance protein/Dihydroxybiphenyl dioxygenase"/>
    <property type="match status" value="1"/>
</dbReference>
<dbReference type="InterPro" id="IPR037523">
    <property type="entry name" value="VOC_core"/>
</dbReference>
<sequence>MVFWYRNILGLRVLVRVVDDGYALFEAGDTRVAILSRENAGEASGRWSLGFEVTDLEAACIRLREANADVIEPKTHPEGFRELVTNDPDGNLLRLFARPKPSVGELLFDEELILLSTEHELFITFLDYLERGILQEKDPSTLQTVQNSSY</sequence>
<dbReference type="Pfam" id="PF00903">
    <property type="entry name" value="Glyoxalase"/>
    <property type="match status" value="1"/>
</dbReference>
<dbReference type="InterPro" id="IPR004360">
    <property type="entry name" value="Glyas_Fos-R_dOase_dom"/>
</dbReference>
<dbReference type="InterPro" id="IPR029068">
    <property type="entry name" value="Glyas_Bleomycin-R_OHBP_Dase"/>
</dbReference>
<dbReference type="EMBL" id="BART01017619">
    <property type="protein sequence ID" value="GAG79862.1"/>
    <property type="molecule type" value="Genomic_DNA"/>
</dbReference>
<feature type="domain" description="VOC" evidence="1">
    <location>
        <begin position="1"/>
        <end position="98"/>
    </location>
</feature>
<evidence type="ECO:0000313" key="2">
    <source>
        <dbReference type="EMBL" id="GAG79862.1"/>
    </source>
</evidence>
<proteinExistence type="predicted"/>